<organism evidence="1 2">
    <name type="scientific">Actinoplanes subglobosus</name>
    <dbReference type="NCBI Taxonomy" id="1547892"/>
    <lineage>
        <taxon>Bacteria</taxon>
        <taxon>Bacillati</taxon>
        <taxon>Actinomycetota</taxon>
        <taxon>Actinomycetes</taxon>
        <taxon>Micromonosporales</taxon>
        <taxon>Micromonosporaceae</taxon>
        <taxon>Actinoplanes</taxon>
    </lineage>
</organism>
<sequence length="172" mass="17781">MAVMHRGWTVGAGIGLVVVLAAAVSIAAIRSSSRSGVPESLSEARDLNTPVSVHVVEGIDETACGVGSAGVPALRGPECYLLGPGFHVTRAEKVEMGLDASGDFAVNVKLVPEDAVMLATWMDAAVGSRIAYRVGDRVVSAPQVEESPGGDSVFLIPLTEAQAATLVKEMWP</sequence>
<proteinExistence type="predicted"/>
<accession>A0ABV8J1P1</accession>
<dbReference type="Gene3D" id="3.30.1360.200">
    <property type="match status" value="1"/>
</dbReference>
<dbReference type="RefSeq" id="WP_378069443.1">
    <property type="nucleotide sequence ID" value="NZ_JBHSBL010000019.1"/>
</dbReference>
<evidence type="ECO:0000313" key="1">
    <source>
        <dbReference type="EMBL" id="MFC4068548.1"/>
    </source>
</evidence>
<reference evidence="2" key="1">
    <citation type="journal article" date="2019" name="Int. J. Syst. Evol. Microbiol.">
        <title>The Global Catalogue of Microorganisms (GCM) 10K type strain sequencing project: providing services to taxonomists for standard genome sequencing and annotation.</title>
        <authorList>
            <consortium name="The Broad Institute Genomics Platform"/>
            <consortium name="The Broad Institute Genome Sequencing Center for Infectious Disease"/>
            <person name="Wu L."/>
            <person name="Ma J."/>
        </authorList>
    </citation>
    <scope>NUCLEOTIDE SEQUENCE [LARGE SCALE GENOMIC DNA]</scope>
    <source>
        <strain evidence="2">TBRC 5832</strain>
    </source>
</reference>
<keyword evidence="2" id="KW-1185">Reference proteome</keyword>
<name>A0ABV8J1P1_9ACTN</name>
<evidence type="ECO:0000313" key="2">
    <source>
        <dbReference type="Proteomes" id="UP001595867"/>
    </source>
</evidence>
<dbReference type="Proteomes" id="UP001595867">
    <property type="component" value="Unassembled WGS sequence"/>
</dbReference>
<evidence type="ECO:0008006" key="3">
    <source>
        <dbReference type="Google" id="ProtNLM"/>
    </source>
</evidence>
<protein>
    <recommendedName>
        <fullName evidence="3">DUF2771 domain-containing protein</fullName>
    </recommendedName>
</protein>
<gene>
    <name evidence="1" type="ORF">ACFO0C_26775</name>
</gene>
<dbReference type="EMBL" id="JBHSBL010000019">
    <property type="protein sequence ID" value="MFC4068548.1"/>
    <property type="molecule type" value="Genomic_DNA"/>
</dbReference>
<comment type="caution">
    <text evidence="1">The sequence shown here is derived from an EMBL/GenBank/DDBJ whole genome shotgun (WGS) entry which is preliminary data.</text>
</comment>